<keyword evidence="1" id="KW-0614">Plasmid</keyword>
<accession>A0A515HJ86</accession>
<sequence>MEPRPLKWTAEEDALLGKAELPLVAVALERPVREVQKRMRQLGIPPFVPLERKLPASTLRATRRLDTAIAVASSVGMGQTVTATASKFRIKAETVARHLAYFMEIVRDDHRLGCAIPAHWEEAENTAPGLLNAAALRLSAELECGSLRPWCKSLKVTRVPTPYSTPTPV</sequence>
<evidence type="ECO:0000313" key="1">
    <source>
        <dbReference type="EMBL" id="QDL89492.1"/>
    </source>
</evidence>
<dbReference type="EMBL" id="MH392240">
    <property type="protein sequence ID" value="QDL89492.1"/>
    <property type="molecule type" value="Genomic_DNA"/>
</dbReference>
<reference evidence="1" key="1">
    <citation type="submission" date="2018-05" db="EMBL/GenBank/DDBJ databases">
        <title>Plant species dependent abundance and diversity of IncP-1 plasmids in the rhizosphere - sequence analysis provides new insights into the role as efficient and dynamic means for rapid bacterial adaptation.</title>
        <authorList>
            <person name="Nour E."/>
            <person name="Shintani M."/>
            <person name="Elsayed T."/>
            <person name="Blau K."/>
            <person name="Jechalke S."/>
            <person name="Sproeer C."/>
            <person name="Bunk B."/>
            <person name="Overmann J."/>
            <person name="Smalla K."/>
        </authorList>
    </citation>
    <scope>NUCLEOTIDE SEQUENCE</scope>
    <source>
        <plasmid evidence="1">pTL8</plasmid>
    </source>
</reference>
<geneLocation type="plasmid" evidence="1">
    <name>pTL8</name>
</geneLocation>
<gene>
    <name evidence="1" type="ORF">pTL8_00037</name>
</gene>
<dbReference type="AlphaFoldDB" id="A0A515HJ86"/>
<organism evidence="1">
    <name type="scientific">Sym plasmid</name>
    <dbReference type="NCBI Taxonomy" id="28430"/>
    <lineage>
        <taxon>other sequences</taxon>
        <taxon>plasmids</taxon>
    </lineage>
</organism>
<name>A0A515HJ86_9ZZZZ</name>
<proteinExistence type="predicted"/>
<protein>
    <submittedName>
        <fullName evidence="1">Uncharacterized protein</fullName>
    </submittedName>
</protein>